<evidence type="ECO:0000313" key="4">
    <source>
        <dbReference type="Proteomes" id="UP000230750"/>
    </source>
</evidence>
<feature type="coiled-coil region" evidence="1">
    <location>
        <begin position="120"/>
        <end position="239"/>
    </location>
</feature>
<evidence type="ECO:0000256" key="1">
    <source>
        <dbReference type="SAM" id="Coils"/>
    </source>
</evidence>
<dbReference type="PANTHER" id="PTHR18863:SF6">
    <property type="entry name" value="COILED-COIL DOMAIN-CONTAINING PROTEIN 170"/>
    <property type="match status" value="1"/>
</dbReference>
<dbReference type="OrthoDB" id="5832575at2759"/>
<accession>A0A2G8KDC9</accession>
<dbReference type="STRING" id="307972.A0A2G8KDC9"/>
<keyword evidence="4" id="KW-1185">Reference proteome</keyword>
<feature type="coiled-coil region" evidence="1">
    <location>
        <begin position="67"/>
        <end position="94"/>
    </location>
</feature>
<dbReference type="Gene3D" id="1.10.287.1490">
    <property type="match status" value="1"/>
</dbReference>
<dbReference type="PANTHER" id="PTHR18863">
    <property type="entry name" value="TSEC-2-RELATED"/>
    <property type="match status" value="1"/>
</dbReference>
<name>A0A2G8KDC9_STIJA</name>
<dbReference type="AlphaFoldDB" id="A0A2G8KDC9"/>
<evidence type="ECO:0000256" key="2">
    <source>
        <dbReference type="SAM" id="MobiDB-lite"/>
    </source>
</evidence>
<feature type="coiled-coil region" evidence="1">
    <location>
        <begin position="293"/>
        <end position="440"/>
    </location>
</feature>
<feature type="compositionally biased region" description="Basic residues" evidence="2">
    <location>
        <begin position="800"/>
        <end position="810"/>
    </location>
</feature>
<dbReference type="InterPro" id="IPR039139">
    <property type="entry name" value="CCDC170-like"/>
</dbReference>
<keyword evidence="1" id="KW-0175">Coiled coil</keyword>
<protein>
    <submittedName>
        <fullName evidence="3">Putative coiled-coil domain-containing protein</fullName>
    </submittedName>
</protein>
<feature type="region of interest" description="Disordered" evidence="2">
    <location>
        <begin position="1"/>
        <end position="24"/>
    </location>
</feature>
<feature type="coiled-coil region" evidence="1">
    <location>
        <begin position="641"/>
        <end position="700"/>
    </location>
</feature>
<feature type="region of interest" description="Disordered" evidence="2">
    <location>
        <begin position="789"/>
        <end position="810"/>
    </location>
</feature>
<organism evidence="3 4">
    <name type="scientific">Stichopus japonicus</name>
    <name type="common">Sea cucumber</name>
    <dbReference type="NCBI Taxonomy" id="307972"/>
    <lineage>
        <taxon>Eukaryota</taxon>
        <taxon>Metazoa</taxon>
        <taxon>Echinodermata</taxon>
        <taxon>Eleutherozoa</taxon>
        <taxon>Echinozoa</taxon>
        <taxon>Holothuroidea</taxon>
        <taxon>Aspidochirotacea</taxon>
        <taxon>Aspidochirotida</taxon>
        <taxon>Stichopodidae</taxon>
        <taxon>Apostichopus</taxon>
    </lineage>
</organism>
<comment type="caution">
    <text evidence="3">The sequence shown here is derived from an EMBL/GenBank/DDBJ whole genome shotgun (WGS) entry which is preliminary data.</text>
</comment>
<dbReference type="EMBL" id="MRZV01000670">
    <property type="protein sequence ID" value="PIK46018.1"/>
    <property type="molecule type" value="Genomic_DNA"/>
</dbReference>
<evidence type="ECO:0000313" key="3">
    <source>
        <dbReference type="EMBL" id="PIK46018.1"/>
    </source>
</evidence>
<sequence length="810" mass="93213">MSFYSRGRQEPGFPRLSGSPKHVDRSLTNLEDEIERLVNNRSAPPAAGEGSPYRNAYGKGMPSKKIMQDLHDQVKLYQKEVEKKDKLIQELSRSDPDKRHVTIAPPGYSHESFYRNAKSVDYNRNELSLLQHRNEQLETELKELKGKFVSCEVQLREAEADNDRFKDDNHRQNALIHTLKQRVEELQTVSVSNGEHALNSLQQDARQQQERIFELESRIRNLTDEREEAEQKTQSWQRKFGEITLHLQRTMSVEEEEPETLVEKIKTILSENLTLKGKLATLEESLSSTELESKASRETIQRLVNELDREQKTYLSNATLVEKMKLKSNEHQREKERLADEIKLLRDRLDSNENAWLSKKHELDSHHSTVSSLNQDIKTAQFEAQVANSELKALKESLAGILGDRDLASEPHGDVIKERVKQLRIEHQEQEGHVDGLRSQIKLLTEQVENQSTLHQAALQRAKNAELQSSDFKSRMRLLEDGLSSSDALRDGMKVERQKYMAFLQKMANIMGMDEICHDLGFDMNGDTLLARAEQLMRREGDTIVDKSSHVYTLQRKLKTLKQQLESKDLHLDLMRKKIAALEEGMAGRTNIQREKEDYEFSYKKLIKENDRLRGDLGDAKKIILELKSGMLNVSNLKLSSYSQKSEIEELIKKVEQLEKAKEKQARKLAGMKHELEYSEEEANQSFQKAEQTVMTLSAELKTTKALLAEIQHREHQLQDFRQVIARMLGLDVSVLAIPDYEIISKLEKLIQAHHSNTITTLGLEHSLGNMERGFRQGYTEASSLLGSMPKTKIRSPSPARKKVHHPQVY</sequence>
<reference evidence="3 4" key="1">
    <citation type="journal article" date="2017" name="PLoS Biol.">
        <title>The sea cucumber genome provides insights into morphological evolution and visceral regeneration.</title>
        <authorList>
            <person name="Zhang X."/>
            <person name="Sun L."/>
            <person name="Yuan J."/>
            <person name="Sun Y."/>
            <person name="Gao Y."/>
            <person name="Zhang L."/>
            <person name="Li S."/>
            <person name="Dai H."/>
            <person name="Hamel J.F."/>
            <person name="Liu C."/>
            <person name="Yu Y."/>
            <person name="Liu S."/>
            <person name="Lin W."/>
            <person name="Guo K."/>
            <person name="Jin S."/>
            <person name="Xu P."/>
            <person name="Storey K.B."/>
            <person name="Huan P."/>
            <person name="Zhang T."/>
            <person name="Zhou Y."/>
            <person name="Zhang J."/>
            <person name="Lin C."/>
            <person name="Li X."/>
            <person name="Xing L."/>
            <person name="Huo D."/>
            <person name="Sun M."/>
            <person name="Wang L."/>
            <person name="Mercier A."/>
            <person name="Li F."/>
            <person name="Yang H."/>
            <person name="Xiang J."/>
        </authorList>
    </citation>
    <scope>NUCLEOTIDE SEQUENCE [LARGE SCALE GENOMIC DNA]</scope>
    <source>
        <strain evidence="3">Shaxun</strain>
        <tissue evidence="3">Muscle</tissue>
    </source>
</reference>
<proteinExistence type="predicted"/>
<gene>
    <name evidence="3" type="ORF">BSL78_17108</name>
</gene>
<dbReference type="Proteomes" id="UP000230750">
    <property type="component" value="Unassembled WGS sequence"/>
</dbReference>